<dbReference type="AlphaFoldDB" id="A0A4S3K2V2"/>
<dbReference type="GO" id="GO:0005524">
    <property type="term" value="F:ATP binding"/>
    <property type="evidence" value="ECO:0007669"/>
    <property type="project" value="UniProtKB-UniRule"/>
</dbReference>
<accession>A0A4S3K2V2</accession>
<keyword evidence="5 11" id="KW-0547">Nucleotide-binding</keyword>
<comment type="function">
    <text evidence="11">Part of the high-affinity ATP-driven potassium transport (or Kdp) system, which catalyzes the hydrolysis of ATP coupled with the electrogenic transport of potassium into the cytoplasm. This subunit acts as a catalytic chaperone that increases the ATP-binding affinity of the ATP-hydrolyzing subunit KdpB by the formation of a transient KdpB/KdpC/ATP ternary complex.</text>
</comment>
<keyword evidence="3 11" id="KW-0633">Potassium transport</keyword>
<keyword evidence="8 11" id="KW-1133">Transmembrane helix</keyword>
<comment type="similarity">
    <text evidence="11">Belongs to the KdpC family.</text>
</comment>
<evidence type="ECO:0000313" key="14">
    <source>
        <dbReference type="Proteomes" id="UP000295341"/>
    </source>
</evidence>
<evidence type="ECO:0000256" key="7">
    <source>
        <dbReference type="ARBA" id="ARBA00022958"/>
    </source>
</evidence>
<evidence type="ECO:0000256" key="9">
    <source>
        <dbReference type="ARBA" id="ARBA00023065"/>
    </source>
</evidence>
<dbReference type="InterPro" id="IPR003820">
    <property type="entry name" value="KdpC"/>
</dbReference>
<dbReference type="Pfam" id="PF02669">
    <property type="entry name" value="KdpC"/>
    <property type="match status" value="1"/>
</dbReference>
<evidence type="ECO:0000256" key="12">
    <source>
        <dbReference type="SAM" id="MobiDB-lite"/>
    </source>
</evidence>
<organism evidence="13 14">
    <name type="scientific">Panacagrimonas perspica</name>
    <dbReference type="NCBI Taxonomy" id="381431"/>
    <lineage>
        <taxon>Bacteria</taxon>
        <taxon>Pseudomonadati</taxon>
        <taxon>Pseudomonadota</taxon>
        <taxon>Gammaproteobacteria</taxon>
        <taxon>Nevskiales</taxon>
        <taxon>Nevskiaceae</taxon>
        <taxon>Panacagrimonas</taxon>
    </lineage>
</organism>
<dbReference type="GO" id="GO:0008556">
    <property type="term" value="F:P-type potassium transmembrane transporter activity"/>
    <property type="evidence" value="ECO:0007669"/>
    <property type="project" value="InterPro"/>
</dbReference>
<dbReference type="PIRSF" id="PIRSF001296">
    <property type="entry name" value="K_ATPase_KdpC"/>
    <property type="match status" value="1"/>
</dbReference>
<keyword evidence="7 11" id="KW-0630">Potassium</keyword>
<evidence type="ECO:0000256" key="2">
    <source>
        <dbReference type="ARBA" id="ARBA00022475"/>
    </source>
</evidence>
<protein>
    <recommendedName>
        <fullName evidence="11">Potassium-transporting ATPase KdpC subunit</fullName>
    </recommendedName>
    <alternativeName>
        <fullName evidence="11">ATP phosphohydrolase [potassium-transporting] C chain</fullName>
    </alternativeName>
    <alternativeName>
        <fullName evidence="11">Potassium-binding and translocating subunit C</fullName>
    </alternativeName>
    <alternativeName>
        <fullName evidence="11">Potassium-translocating ATPase C chain</fullName>
    </alternativeName>
</protein>
<keyword evidence="1 11" id="KW-0813">Transport</keyword>
<keyword evidence="14" id="KW-1185">Reference proteome</keyword>
<evidence type="ECO:0000256" key="8">
    <source>
        <dbReference type="ARBA" id="ARBA00022989"/>
    </source>
</evidence>
<dbReference type="GO" id="GO:0005886">
    <property type="term" value="C:plasma membrane"/>
    <property type="evidence" value="ECO:0007669"/>
    <property type="project" value="UniProtKB-SubCell"/>
</dbReference>
<feature type="region of interest" description="Disordered" evidence="12">
    <location>
        <begin position="106"/>
        <end position="126"/>
    </location>
</feature>
<dbReference type="Proteomes" id="UP000295341">
    <property type="component" value="Unassembled WGS sequence"/>
</dbReference>
<gene>
    <name evidence="11" type="primary">kdpC</name>
    <name evidence="13" type="ORF">DFR24_3227</name>
</gene>
<sequence length="194" mass="19810">MNSILRPALVLTLGFTALTGALYPLAVTGIAQSLFPQQAHGSLVEHGGHLIGSGLIAQGFTSDRYFHPRPSAAGQGYDASASSGSNLGPTSKALMTAVAERTAALQKENPGQATVPSELVTASGSGLDPHLSPAGAQFQVARVAKARGLTAVQVQQQVDALTEARALGVFGEKRVNVLKLNLALDALPGLAPVP</sequence>
<keyword evidence="10 11" id="KW-0472">Membrane</keyword>
<evidence type="ECO:0000256" key="4">
    <source>
        <dbReference type="ARBA" id="ARBA00022692"/>
    </source>
</evidence>
<dbReference type="NCBIfam" id="TIGR00681">
    <property type="entry name" value="kdpC"/>
    <property type="match status" value="1"/>
</dbReference>
<dbReference type="PANTHER" id="PTHR30042">
    <property type="entry name" value="POTASSIUM-TRANSPORTING ATPASE C CHAIN"/>
    <property type="match status" value="1"/>
</dbReference>
<keyword evidence="9 11" id="KW-0406">Ion transport</keyword>
<keyword evidence="2 11" id="KW-1003">Cell membrane</keyword>
<proteinExistence type="inferred from homology"/>
<name>A0A4S3K2V2_9GAMM</name>
<comment type="subcellular location">
    <subcellularLocation>
        <location evidence="11">Cell membrane</location>
        <topology evidence="11">Single-pass membrane protein</topology>
    </subcellularLocation>
</comment>
<dbReference type="EMBL" id="SOBT01000009">
    <property type="protein sequence ID" value="TDU28847.1"/>
    <property type="molecule type" value="Genomic_DNA"/>
</dbReference>
<dbReference type="OrthoDB" id="9788285at2"/>
<keyword evidence="6 11" id="KW-0067">ATP-binding</keyword>
<comment type="caution">
    <text evidence="13">The sequence shown here is derived from an EMBL/GenBank/DDBJ whole genome shotgun (WGS) entry which is preliminary data.</text>
</comment>
<dbReference type="PANTHER" id="PTHR30042:SF2">
    <property type="entry name" value="POTASSIUM-TRANSPORTING ATPASE KDPC SUBUNIT"/>
    <property type="match status" value="1"/>
</dbReference>
<evidence type="ECO:0000256" key="11">
    <source>
        <dbReference type="HAMAP-Rule" id="MF_00276"/>
    </source>
</evidence>
<dbReference type="NCBIfam" id="NF001454">
    <property type="entry name" value="PRK00315.1"/>
    <property type="match status" value="1"/>
</dbReference>
<dbReference type="RefSeq" id="WP_133882368.1">
    <property type="nucleotide sequence ID" value="NZ_MWIN01000018.1"/>
</dbReference>
<dbReference type="HAMAP" id="MF_00276">
    <property type="entry name" value="KdpC"/>
    <property type="match status" value="1"/>
</dbReference>
<evidence type="ECO:0000256" key="3">
    <source>
        <dbReference type="ARBA" id="ARBA00022538"/>
    </source>
</evidence>
<evidence type="ECO:0000256" key="6">
    <source>
        <dbReference type="ARBA" id="ARBA00022840"/>
    </source>
</evidence>
<reference evidence="13 14" key="1">
    <citation type="submission" date="2019-03" db="EMBL/GenBank/DDBJ databases">
        <title>Genomic Encyclopedia of Type Strains, Phase IV (KMG-IV): sequencing the most valuable type-strain genomes for metagenomic binning, comparative biology and taxonomic classification.</title>
        <authorList>
            <person name="Goeker M."/>
        </authorList>
    </citation>
    <scope>NUCLEOTIDE SEQUENCE [LARGE SCALE GENOMIC DNA]</scope>
    <source>
        <strain evidence="13 14">DSM 26377</strain>
    </source>
</reference>
<feature type="compositionally biased region" description="Polar residues" evidence="12">
    <location>
        <begin position="109"/>
        <end position="124"/>
    </location>
</feature>
<evidence type="ECO:0000313" key="13">
    <source>
        <dbReference type="EMBL" id="TDU28847.1"/>
    </source>
</evidence>
<keyword evidence="4 11" id="KW-0812">Transmembrane</keyword>
<evidence type="ECO:0000256" key="1">
    <source>
        <dbReference type="ARBA" id="ARBA00022448"/>
    </source>
</evidence>
<evidence type="ECO:0000256" key="10">
    <source>
        <dbReference type="ARBA" id="ARBA00023136"/>
    </source>
</evidence>
<evidence type="ECO:0000256" key="5">
    <source>
        <dbReference type="ARBA" id="ARBA00022741"/>
    </source>
</evidence>
<comment type="subunit">
    <text evidence="11">The system is composed of three essential subunits: KdpA, KdpB and KdpC.</text>
</comment>